<evidence type="ECO:0000313" key="17">
    <source>
        <dbReference type="Proteomes" id="UP000314294"/>
    </source>
</evidence>
<evidence type="ECO:0000256" key="6">
    <source>
        <dbReference type="ARBA" id="ARBA00022737"/>
    </source>
</evidence>
<dbReference type="InterPro" id="IPR027397">
    <property type="entry name" value="Catenin-bd_sf"/>
</dbReference>
<dbReference type="OrthoDB" id="8961010at2759"/>
<feature type="region of interest" description="Disordered" evidence="14">
    <location>
        <begin position="755"/>
        <end position="793"/>
    </location>
</feature>
<feature type="region of interest" description="Disordered" evidence="14">
    <location>
        <begin position="819"/>
        <end position="866"/>
    </location>
</feature>
<dbReference type="Pfam" id="PF00028">
    <property type="entry name" value="Cadherin"/>
    <property type="match status" value="1"/>
</dbReference>
<dbReference type="GO" id="GO:0030057">
    <property type="term" value="C:desmosome"/>
    <property type="evidence" value="ECO:0007669"/>
    <property type="project" value="UniProtKB-SubCell"/>
</dbReference>
<evidence type="ECO:0000256" key="3">
    <source>
        <dbReference type="ARBA" id="ARBA00022475"/>
    </source>
</evidence>
<feature type="region of interest" description="Disordered" evidence="14">
    <location>
        <begin position="498"/>
        <end position="517"/>
    </location>
</feature>
<dbReference type="PROSITE" id="PS00232">
    <property type="entry name" value="CADHERIN_1"/>
    <property type="match status" value="1"/>
</dbReference>
<dbReference type="Gene3D" id="2.60.40.60">
    <property type="entry name" value="Cadherins"/>
    <property type="match status" value="2"/>
</dbReference>
<dbReference type="InterPro" id="IPR050971">
    <property type="entry name" value="Cadherin-domain_protein"/>
</dbReference>
<comment type="caution">
    <text evidence="16">The sequence shown here is derived from an EMBL/GenBank/DDBJ whole genome shotgun (WGS) entry which is preliminary data.</text>
</comment>
<feature type="region of interest" description="Disordered" evidence="14">
    <location>
        <begin position="972"/>
        <end position="1030"/>
    </location>
</feature>
<dbReference type="Proteomes" id="UP000314294">
    <property type="component" value="Unassembled WGS sequence"/>
</dbReference>
<dbReference type="GO" id="GO:0002009">
    <property type="term" value="P:morphogenesis of an epithelium"/>
    <property type="evidence" value="ECO:0007669"/>
    <property type="project" value="UniProtKB-ARBA"/>
</dbReference>
<evidence type="ECO:0000256" key="8">
    <source>
        <dbReference type="ARBA" id="ARBA00022889"/>
    </source>
</evidence>
<dbReference type="FunFam" id="4.10.900.10:FF:000003">
    <property type="entry name" value="Desmoglein 1"/>
    <property type="match status" value="1"/>
</dbReference>
<keyword evidence="17" id="KW-1185">Reference proteome</keyword>
<dbReference type="InterPro" id="IPR020894">
    <property type="entry name" value="Cadherin_CS"/>
</dbReference>
<evidence type="ECO:0000256" key="11">
    <source>
        <dbReference type="ARBA" id="ARBA00023136"/>
    </source>
</evidence>
<keyword evidence="10" id="KW-1133">Transmembrane helix</keyword>
<name>A0A4Z2HTF6_9TELE</name>
<dbReference type="EMBL" id="SRLO01000192">
    <property type="protein sequence ID" value="TNN68274.1"/>
    <property type="molecule type" value="Genomic_DNA"/>
</dbReference>
<sequence>MPEGPSFMPKTKNIPVSEDPTQTPEDGVLAVYTATDPDTGKPAEDVSYAKAYDPDNWFTIDPETAEIKLNKAPDRESPFLVNGTYIAKILAITKDMPGNTATGTIAIHVTDHNDHCPTLTTTHSNLCSNLKTVTVTGFDEDASPYAAPFEFKIVPEGTRGSWDVEVINVIPLLLVFCQCGGANAIFPDQFNDLPFEAKEHLISYHTEGRGEDKEVPLLSVPIMLENQKRVEAARAPSFNGISSNVTKTKTSYNDTMQKIWETNPSLMETDNAYGFAMGSFNQGNVSSSLSRQTFGAHHATGLYDDIALPDAFLNDYYSQKAACAVQVKDVFLEYEFEGQGSSAGSVGCCSLLGSDNDLQFLNDLGSKFKTLAQICSPPIAIPKPSLTHKIASAGMESPTSPVSFTSQEGISMIIDISSTEALQSGSDVTDLVNIVKENEEISTFPQGEAATSISDPITIVDDQIQDITEVNVDRQEATTLKEEVEETGKCVQLSIEGSEDRIGEVGSEPQSSEATEELMDKNLEEDVSLTENTERKQAMANSDSIQAEENMEEMTAFTSDSHEEVMVEQEQVTSDGEKKESILEDGVSQESFSTPNDQDEDIKRQCTEDEDVLEEMASPLQLNISFSEDQDEGSTEEDSCSRSEVEGPLISDDTINVPEEEDKKTAEELTLSIHQSVNITDYQDKDIEGEAVSGCTHLEDQITTGSNIEEEEHIMEEIASAKQSHFRSSNDKDEEIGEVDAGNDIHQVDIQLISDNSIQENKEEDIVEEESPVRQTDFIPEENETGDNSLDIPEREQTDGQALVMGDNMEGLCLVTSSEEMRSSRVATGQVSMLSQDKGTSCGTLASGRVAEDETSQSNYHNPDISLIEPSELGNLILEKGKEEVTFDSEITQGLDNTATNESGQVSPTAYSEIKAAGKTIPSVLEKDPGSSETGAACFIEEAGDLVQNESDGATGDAAWVSLNTVKSADLTEGVSKAPDHTHDAEASGGEMSPVQLQSVISQAPRNKSRKSKKDSNKDPNSPSGKCKQQ</sequence>
<keyword evidence="4" id="KW-0812">Transmembrane</keyword>
<protein>
    <submittedName>
        <fullName evidence="16">Desmoglein-2</fullName>
    </submittedName>
</protein>
<evidence type="ECO:0000256" key="12">
    <source>
        <dbReference type="ARBA" id="ARBA00023180"/>
    </source>
</evidence>
<evidence type="ECO:0000256" key="7">
    <source>
        <dbReference type="ARBA" id="ARBA00022837"/>
    </source>
</evidence>
<evidence type="ECO:0000256" key="1">
    <source>
        <dbReference type="ARBA" id="ARBA00004236"/>
    </source>
</evidence>
<evidence type="ECO:0000256" key="9">
    <source>
        <dbReference type="ARBA" id="ARBA00022949"/>
    </source>
</evidence>
<keyword evidence="9" id="KW-0965">Cell junction</keyword>
<keyword evidence="3" id="KW-1003">Cell membrane</keyword>
<feature type="compositionally biased region" description="Polar residues" evidence="14">
    <location>
        <begin position="825"/>
        <end position="844"/>
    </location>
</feature>
<dbReference type="GO" id="GO:0007156">
    <property type="term" value="P:homophilic cell adhesion via plasma membrane adhesion molecules"/>
    <property type="evidence" value="ECO:0007669"/>
    <property type="project" value="InterPro"/>
</dbReference>
<dbReference type="AlphaFoldDB" id="A0A4Z2HTF6"/>
<keyword evidence="8" id="KW-0130">Cell adhesion</keyword>
<feature type="compositionally biased region" description="Acidic residues" evidence="14">
    <location>
        <begin position="628"/>
        <end position="638"/>
    </location>
</feature>
<evidence type="ECO:0000256" key="10">
    <source>
        <dbReference type="ARBA" id="ARBA00022989"/>
    </source>
</evidence>
<dbReference type="GO" id="GO:0005509">
    <property type="term" value="F:calcium ion binding"/>
    <property type="evidence" value="ECO:0007669"/>
    <property type="project" value="UniProtKB-UniRule"/>
</dbReference>
<evidence type="ECO:0000256" key="4">
    <source>
        <dbReference type="ARBA" id="ARBA00022692"/>
    </source>
</evidence>
<evidence type="ECO:0000256" key="2">
    <source>
        <dbReference type="ARBA" id="ARBA00004568"/>
    </source>
</evidence>
<keyword evidence="12" id="KW-0325">Glycoprotein</keyword>
<evidence type="ECO:0000256" key="5">
    <source>
        <dbReference type="ARBA" id="ARBA00022723"/>
    </source>
</evidence>
<dbReference type="PANTHER" id="PTHR24025:SF32">
    <property type="entry name" value="DESMOGLEIN-2"/>
    <property type="match status" value="1"/>
</dbReference>
<dbReference type="InterPro" id="IPR009122">
    <property type="entry name" value="Desmosomal_cadherin"/>
</dbReference>
<feature type="region of interest" description="Disordered" evidence="14">
    <location>
        <begin position="1"/>
        <end position="27"/>
    </location>
</feature>
<evidence type="ECO:0000313" key="16">
    <source>
        <dbReference type="EMBL" id="TNN68274.1"/>
    </source>
</evidence>
<dbReference type="FunFam" id="2.60.40.60:FF:000074">
    <property type="entry name" value="Desmoglein 4"/>
    <property type="match status" value="1"/>
</dbReference>
<keyword evidence="5" id="KW-0479">Metal-binding</keyword>
<feature type="region of interest" description="Disordered" evidence="14">
    <location>
        <begin position="558"/>
        <end position="667"/>
    </location>
</feature>
<reference evidence="16 17" key="1">
    <citation type="submission" date="2019-03" db="EMBL/GenBank/DDBJ databases">
        <title>First draft genome of Liparis tanakae, snailfish: a comprehensive survey of snailfish specific genes.</title>
        <authorList>
            <person name="Kim W."/>
            <person name="Song I."/>
            <person name="Jeong J.-H."/>
            <person name="Kim D."/>
            <person name="Kim S."/>
            <person name="Ryu S."/>
            <person name="Song J.Y."/>
            <person name="Lee S.K."/>
        </authorList>
    </citation>
    <scope>NUCLEOTIDE SEQUENCE [LARGE SCALE GENOMIC DNA]</scope>
    <source>
        <tissue evidence="16">Muscle</tissue>
    </source>
</reference>
<feature type="domain" description="Cadherin" evidence="15">
    <location>
        <begin position="8"/>
        <end position="119"/>
    </location>
</feature>
<evidence type="ECO:0000256" key="13">
    <source>
        <dbReference type="PROSITE-ProRule" id="PRU00043"/>
    </source>
</evidence>
<dbReference type="PANTHER" id="PTHR24025">
    <property type="entry name" value="DESMOGLEIN FAMILY MEMBER"/>
    <property type="match status" value="1"/>
</dbReference>
<dbReference type="InterPro" id="IPR000233">
    <property type="entry name" value="Cadherin_Y-type_LIR"/>
</dbReference>
<proteinExistence type="predicted"/>
<dbReference type="InterPro" id="IPR002126">
    <property type="entry name" value="Cadherin-like_dom"/>
</dbReference>
<dbReference type="PROSITE" id="PS50268">
    <property type="entry name" value="CADHERIN_2"/>
    <property type="match status" value="1"/>
</dbReference>
<evidence type="ECO:0000256" key="14">
    <source>
        <dbReference type="SAM" id="MobiDB-lite"/>
    </source>
</evidence>
<dbReference type="GO" id="GO:0045216">
    <property type="term" value="P:cell-cell junction organization"/>
    <property type="evidence" value="ECO:0007669"/>
    <property type="project" value="UniProtKB-ARBA"/>
</dbReference>
<gene>
    <name evidence="16" type="primary">DSG2_0</name>
    <name evidence="16" type="ORF">EYF80_021455</name>
</gene>
<keyword evidence="7 13" id="KW-0106">Calcium</keyword>
<dbReference type="Pfam" id="PF01049">
    <property type="entry name" value="CADH_Y-type_LIR"/>
    <property type="match status" value="1"/>
</dbReference>
<dbReference type="GO" id="GO:0005886">
    <property type="term" value="C:plasma membrane"/>
    <property type="evidence" value="ECO:0007669"/>
    <property type="project" value="UniProtKB-SubCell"/>
</dbReference>
<dbReference type="Gene3D" id="4.10.900.10">
    <property type="entry name" value="TCF3-CBD (Catenin binding domain)"/>
    <property type="match status" value="1"/>
</dbReference>
<dbReference type="InterPro" id="IPR015919">
    <property type="entry name" value="Cadherin-like_sf"/>
</dbReference>
<organism evidence="16 17">
    <name type="scientific">Liparis tanakae</name>
    <name type="common">Tanaka's snailfish</name>
    <dbReference type="NCBI Taxonomy" id="230148"/>
    <lineage>
        <taxon>Eukaryota</taxon>
        <taxon>Metazoa</taxon>
        <taxon>Chordata</taxon>
        <taxon>Craniata</taxon>
        <taxon>Vertebrata</taxon>
        <taxon>Euteleostomi</taxon>
        <taxon>Actinopterygii</taxon>
        <taxon>Neopterygii</taxon>
        <taxon>Teleostei</taxon>
        <taxon>Neoteleostei</taxon>
        <taxon>Acanthomorphata</taxon>
        <taxon>Eupercaria</taxon>
        <taxon>Perciformes</taxon>
        <taxon>Cottioidei</taxon>
        <taxon>Cottales</taxon>
        <taxon>Liparidae</taxon>
        <taxon>Liparis</taxon>
    </lineage>
</organism>
<comment type="subcellular location">
    <subcellularLocation>
        <location evidence="2">Cell junction</location>
        <location evidence="2">Desmosome</location>
    </subcellularLocation>
    <subcellularLocation>
        <location evidence="1">Cell membrane</location>
    </subcellularLocation>
</comment>
<evidence type="ECO:0000259" key="15">
    <source>
        <dbReference type="PROSITE" id="PS50268"/>
    </source>
</evidence>
<dbReference type="SUPFAM" id="SSF49313">
    <property type="entry name" value="Cadherin-like"/>
    <property type="match status" value="1"/>
</dbReference>
<dbReference type="SMART" id="SM00112">
    <property type="entry name" value="CA"/>
    <property type="match status" value="1"/>
</dbReference>
<keyword evidence="11" id="KW-0472">Membrane</keyword>
<feature type="region of interest" description="Disordered" evidence="14">
    <location>
        <begin position="720"/>
        <end position="743"/>
    </location>
</feature>
<accession>A0A4Z2HTF6</accession>
<dbReference type="CDD" id="cd11304">
    <property type="entry name" value="Cadherin_repeat"/>
    <property type="match status" value="1"/>
</dbReference>
<feature type="compositionally biased region" description="Polar residues" evidence="14">
    <location>
        <begin position="995"/>
        <end position="1004"/>
    </location>
</feature>
<keyword evidence="6" id="KW-0677">Repeat</keyword>
<dbReference type="PRINTS" id="PR01818">
    <property type="entry name" value="DESMOCADHERN"/>
</dbReference>